<dbReference type="AlphaFoldDB" id="M2LJR2"/>
<dbReference type="HOGENOM" id="CLU_1695158_0_0_1"/>
<organism evidence="1 2">
    <name type="scientific">Baudoinia panamericana (strain UAMH 10762)</name>
    <name type="common">Angels' share fungus</name>
    <name type="synonym">Baudoinia compniacensis (strain UAMH 10762)</name>
    <dbReference type="NCBI Taxonomy" id="717646"/>
    <lineage>
        <taxon>Eukaryota</taxon>
        <taxon>Fungi</taxon>
        <taxon>Dikarya</taxon>
        <taxon>Ascomycota</taxon>
        <taxon>Pezizomycotina</taxon>
        <taxon>Dothideomycetes</taxon>
        <taxon>Dothideomycetidae</taxon>
        <taxon>Mycosphaerellales</taxon>
        <taxon>Teratosphaeriaceae</taxon>
        <taxon>Baudoinia</taxon>
    </lineage>
</organism>
<dbReference type="GeneID" id="19115395"/>
<gene>
    <name evidence="1" type="ORF">BAUCODRAFT_549015</name>
</gene>
<evidence type="ECO:0000313" key="2">
    <source>
        <dbReference type="Proteomes" id="UP000011761"/>
    </source>
</evidence>
<dbReference type="RefSeq" id="XP_007678325.1">
    <property type="nucleotide sequence ID" value="XM_007680135.1"/>
</dbReference>
<reference evidence="1 2" key="1">
    <citation type="journal article" date="2012" name="PLoS Pathog.">
        <title>Diverse lifestyles and strategies of plant pathogenesis encoded in the genomes of eighteen Dothideomycetes fungi.</title>
        <authorList>
            <person name="Ohm R.A."/>
            <person name="Feau N."/>
            <person name="Henrissat B."/>
            <person name="Schoch C.L."/>
            <person name="Horwitz B.A."/>
            <person name="Barry K.W."/>
            <person name="Condon B.J."/>
            <person name="Copeland A.C."/>
            <person name="Dhillon B."/>
            <person name="Glaser F."/>
            <person name="Hesse C.N."/>
            <person name="Kosti I."/>
            <person name="LaButti K."/>
            <person name="Lindquist E.A."/>
            <person name="Lucas S."/>
            <person name="Salamov A.A."/>
            <person name="Bradshaw R.E."/>
            <person name="Ciuffetti L."/>
            <person name="Hamelin R.C."/>
            <person name="Kema G.H.J."/>
            <person name="Lawrence C."/>
            <person name="Scott J.A."/>
            <person name="Spatafora J.W."/>
            <person name="Turgeon B.G."/>
            <person name="de Wit P.J.G.M."/>
            <person name="Zhong S."/>
            <person name="Goodwin S.B."/>
            <person name="Grigoriev I.V."/>
        </authorList>
    </citation>
    <scope>NUCLEOTIDE SEQUENCE [LARGE SCALE GENOMIC DNA]</scope>
    <source>
        <strain evidence="1 2">UAMH 10762</strain>
    </source>
</reference>
<name>M2LJR2_BAUPA</name>
<evidence type="ECO:0000313" key="1">
    <source>
        <dbReference type="EMBL" id="EMC94462.1"/>
    </source>
</evidence>
<dbReference type="KEGG" id="bcom:BAUCODRAFT_549015"/>
<dbReference type="Gene3D" id="1.10.287.1490">
    <property type="match status" value="1"/>
</dbReference>
<dbReference type="SUPFAM" id="SSF90257">
    <property type="entry name" value="Myosin rod fragments"/>
    <property type="match status" value="1"/>
</dbReference>
<dbReference type="Proteomes" id="UP000011761">
    <property type="component" value="Unassembled WGS sequence"/>
</dbReference>
<sequence length="155" mass="17781">MNLNNLNPRRATQTINQLDEQIAQLIVQVDWANEHARQLEATNTRLDQHNGHLRTQIGRLANQVTQVNTLNGQLHQQIDQMQSQTAQDNNDVQQLNEDVTRLQTTVQQQVGLIWGLRRRRVRVGEQLHIFVHASCPTACQPERPPADLRDACSSW</sequence>
<protein>
    <submittedName>
        <fullName evidence="1">Uncharacterized protein</fullName>
    </submittedName>
</protein>
<dbReference type="EMBL" id="KB445558">
    <property type="protein sequence ID" value="EMC94462.1"/>
    <property type="molecule type" value="Genomic_DNA"/>
</dbReference>
<keyword evidence="2" id="KW-1185">Reference proteome</keyword>
<accession>M2LJR2</accession>
<proteinExistence type="predicted"/>